<dbReference type="InterPro" id="IPR026444">
    <property type="entry name" value="Secre_tail"/>
</dbReference>
<dbReference type="SUPFAM" id="SSF49313">
    <property type="entry name" value="Cadherin-like"/>
    <property type="match status" value="1"/>
</dbReference>
<dbReference type="AlphaFoldDB" id="A0A3D8YG26"/>
<comment type="caution">
    <text evidence="3">The sequence shown here is derived from an EMBL/GenBank/DDBJ whole genome shotgun (WGS) entry which is preliminary data.</text>
</comment>
<dbReference type="NCBIfam" id="TIGR04183">
    <property type="entry name" value="Por_Secre_tail"/>
    <property type="match status" value="1"/>
</dbReference>
<dbReference type="Gene3D" id="2.60.40.10">
    <property type="entry name" value="Immunoglobulins"/>
    <property type="match status" value="2"/>
</dbReference>
<reference evidence="3 4" key="1">
    <citation type="submission" date="2018-07" db="EMBL/GenBank/DDBJ databases">
        <title>Dyadobacter roseus sp. nov., isolated from rose rhizosphere soil.</title>
        <authorList>
            <person name="Chen L."/>
        </authorList>
    </citation>
    <scope>NUCLEOTIDE SEQUENCE [LARGE SCALE GENOMIC DNA]</scope>
    <source>
        <strain evidence="3 4">RS19</strain>
    </source>
</reference>
<organism evidence="3 4">
    <name type="scientific">Dyadobacter luteus</name>
    <dbReference type="NCBI Taxonomy" id="2259619"/>
    <lineage>
        <taxon>Bacteria</taxon>
        <taxon>Pseudomonadati</taxon>
        <taxon>Bacteroidota</taxon>
        <taxon>Cytophagia</taxon>
        <taxon>Cytophagales</taxon>
        <taxon>Spirosomataceae</taxon>
        <taxon>Dyadobacter</taxon>
    </lineage>
</organism>
<dbReference type="EMBL" id="QNUL01000003">
    <property type="protein sequence ID" value="REA63260.1"/>
    <property type="molecule type" value="Genomic_DNA"/>
</dbReference>
<evidence type="ECO:0000313" key="4">
    <source>
        <dbReference type="Proteomes" id="UP000256373"/>
    </source>
</evidence>
<evidence type="ECO:0000256" key="1">
    <source>
        <dbReference type="SAM" id="SignalP"/>
    </source>
</evidence>
<gene>
    <name evidence="3" type="ORF">DSL64_06495</name>
</gene>
<dbReference type="InterPro" id="IPR013783">
    <property type="entry name" value="Ig-like_fold"/>
</dbReference>
<accession>A0A3D8YG26</accession>
<evidence type="ECO:0000259" key="2">
    <source>
        <dbReference type="Pfam" id="PF18962"/>
    </source>
</evidence>
<dbReference type="InterPro" id="IPR015919">
    <property type="entry name" value="Cadherin-like_sf"/>
</dbReference>
<feature type="chain" id="PRO_5017684486" description="Secretion system C-terminal sorting domain-containing protein" evidence="1">
    <location>
        <begin position="31"/>
        <end position="1091"/>
    </location>
</feature>
<name>A0A3D8YG26_9BACT</name>
<feature type="signal peptide" evidence="1">
    <location>
        <begin position="1"/>
        <end position="30"/>
    </location>
</feature>
<keyword evidence="1" id="KW-0732">Signal</keyword>
<dbReference type="Pfam" id="PF05345">
    <property type="entry name" value="He_PIG"/>
    <property type="match status" value="2"/>
</dbReference>
<dbReference type="Pfam" id="PF18962">
    <property type="entry name" value="Por_Secre_tail"/>
    <property type="match status" value="1"/>
</dbReference>
<feature type="domain" description="Secretion system C-terminal sorting" evidence="2">
    <location>
        <begin position="1017"/>
        <end position="1089"/>
    </location>
</feature>
<dbReference type="GO" id="GO:0016020">
    <property type="term" value="C:membrane"/>
    <property type="evidence" value="ECO:0007669"/>
    <property type="project" value="InterPro"/>
</dbReference>
<sequence length="1091" mass="112693">MKRFTRFFNYLKFGSGGLLAVLLAFSTQNAESQTKTYLTGQKTGDFYNTKVLGVGGAEITSPIARNNFYYGTASVLTGSTTASATMKATDLSVVAGLAGANVYLLFRNTGNAPIAAGTQVYFKLGAKPITEGINVNVSTLLGLSTIYNITGSVYKNAGAYTLPAGLDIFGDSNEGTTISNNNQTTTKLLIDKNNDWHAAVTPPASEAFNAVRLNVAVPTGLKLVAASSVSTNVHNAFTVSTGNACSVRPLFTGYGSTGITLTTESVLAGLDLGQLVADAHLAIDDSPTTYSKFSNGLANVGVANTIAQEILFDHTASASDAVKIHLSLNQSVISLDLLSGGVTFKAYKGASNTPVATQSLQNSLSLIGLNLANILTINSGYADINTTFQPGVEFDRVEVSFNGGLINATVIGDALRLYDVELAAPAPAISSTVTLGANNSLTVYAGMPLPTITATSAGNNILWYEGSSTTALSGSPSLSPYNLPVSSIATAGNYVYYAASQKVGCTNISAKVPVNITVLPVPTFINPTYVVEGVNYTGTGKSITYTGGQTGSTYNFAGVSVTNLTNAGLTLGTDGRITGIPTGSFAEGGTTITFTATVTDGAFGGTPVVVERLFSILVYPKVAANPVALPSGIRTQPYTSTSIAATGGSGTFTYALTGTSGPLPAGLTLNGNGSISGIPTGDAGVYPITVLISDPTSGQSLEAAYSITIYNPLVANTAQLPNSYVGASPYPANIPVPTGGSGETANYNYEVTGGVLPAGLTLNANGTFGGSPSTANSYSFTVTITDPASGSTVAQSYTNVVISPELALPGGTFPTAIVSQNSYSASIAQAVIEGGSTNGSATGGISGATLTYSLTPPSLGSRILAFPTGFNLASDGTLTGNPNTTGISTNTFTVYVTDGQQIASNDYTLIIESSLPVKLASFKVAKEGEVAQLTWSTTSESNSESFEVQRSRDGKEWNAIGNRDAKGESSAIVTYNFTDVNPFDGENLYRLKMIDRDATFALSGIQSVRFAIESLKLYPNPVANAEPLNIQVKDWGLVKTVKVFNTLGKVVFESAGDVKSVVSTEQLVSGLYIVQITRKDGQIVSSKFVKR</sequence>
<dbReference type="RefSeq" id="WP_115829848.1">
    <property type="nucleotide sequence ID" value="NZ_QNUL01000003.1"/>
</dbReference>
<dbReference type="OrthoDB" id="1236981at2"/>
<keyword evidence="4" id="KW-1185">Reference proteome</keyword>
<proteinExistence type="predicted"/>
<dbReference type="GO" id="GO:0005509">
    <property type="term" value="F:calcium ion binding"/>
    <property type="evidence" value="ECO:0007669"/>
    <property type="project" value="InterPro"/>
</dbReference>
<protein>
    <recommendedName>
        <fullName evidence="2">Secretion system C-terminal sorting domain-containing protein</fullName>
    </recommendedName>
</protein>
<evidence type="ECO:0000313" key="3">
    <source>
        <dbReference type="EMBL" id="REA63260.1"/>
    </source>
</evidence>
<dbReference type="Proteomes" id="UP000256373">
    <property type="component" value="Unassembled WGS sequence"/>
</dbReference>